<evidence type="ECO:0000313" key="7">
    <source>
        <dbReference type="EMBL" id="WVX79723.1"/>
    </source>
</evidence>
<feature type="DNA-binding region" description="OmpR/PhoB-type" evidence="4">
    <location>
        <begin position="120"/>
        <end position="223"/>
    </location>
</feature>
<keyword evidence="3" id="KW-0804">Transcription</keyword>
<dbReference type="InterPro" id="IPR000253">
    <property type="entry name" value="FHA_dom"/>
</dbReference>
<dbReference type="SMART" id="SM00240">
    <property type="entry name" value="FHA"/>
    <property type="match status" value="1"/>
</dbReference>
<dbReference type="SMART" id="SM00862">
    <property type="entry name" value="Trans_reg_C"/>
    <property type="match status" value="1"/>
</dbReference>
<proteinExistence type="predicted"/>
<feature type="domain" description="FHA" evidence="5">
    <location>
        <begin position="28"/>
        <end position="80"/>
    </location>
</feature>
<gene>
    <name evidence="7" type="ORF">R4Z09_20875</name>
</gene>
<dbReference type="PROSITE" id="PS50006">
    <property type="entry name" value="FHA_DOMAIN"/>
    <property type="match status" value="1"/>
</dbReference>
<dbReference type="InterPro" id="IPR016032">
    <property type="entry name" value="Sig_transdc_resp-reg_C-effctor"/>
</dbReference>
<feature type="domain" description="OmpR/PhoB-type" evidence="6">
    <location>
        <begin position="120"/>
        <end position="223"/>
    </location>
</feature>
<evidence type="ECO:0000256" key="4">
    <source>
        <dbReference type="PROSITE-ProRule" id="PRU01091"/>
    </source>
</evidence>
<dbReference type="EMBL" id="CP137640">
    <property type="protein sequence ID" value="WVX79723.1"/>
    <property type="molecule type" value="Genomic_DNA"/>
</dbReference>
<dbReference type="SUPFAM" id="SSF46894">
    <property type="entry name" value="C-terminal effector domain of the bipartite response regulators"/>
    <property type="match status" value="1"/>
</dbReference>
<dbReference type="Pfam" id="PF00486">
    <property type="entry name" value="Trans_reg_C"/>
    <property type="match status" value="1"/>
</dbReference>
<sequence length="225" mass="25710">MKALANIIVESGSPFEKGTFIPLNRSQMIIGRRGDNWEPDIAFNNIFVSRKHLSISLENGMYLIKDLNSKHGTFVNNQRLIPNEEFILKDSTEISIANHLIKLSFSSSSIEQTADMVPTVQMCKWVNNLALDPLRQELSIQGNTFIFSDKEYKCIELLLTKVNQIVPIEDMKKCVWNERAQTESALLDVSSDEVNALIYRVRKKTQDIVQIENIRGKGYILSFNK</sequence>
<dbReference type="Gene3D" id="1.10.10.10">
    <property type="entry name" value="Winged helix-like DNA-binding domain superfamily/Winged helix DNA-binding domain"/>
    <property type="match status" value="1"/>
</dbReference>
<evidence type="ECO:0000256" key="1">
    <source>
        <dbReference type="ARBA" id="ARBA00023015"/>
    </source>
</evidence>
<evidence type="ECO:0000259" key="5">
    <source>
        <dbReference type="PROSITE" id="PS50006"/>
    </source>
</evidence>
<evidence type="ECO:0000256" key="3">
    <source>
        <dbReference type="ARBA" id="ARBA00023163"/>
    </source>
</evidence>
<name>A0ABZ2C8K7_9BACI</name>
<dbReference type="InterPro" id="IPR008984">
    <property type="entry name" value="SMAD_FHA_dom_sf"/>
</dbReference>
<dbReference type="Gene3D" id="2.60.200.20">
    <property type="match status" value="1"/>
</dbReference>
<evidence type="ECO:0000259" key="6">
    <source>
        <dbReference type="PROSITE" id="PS51755"/>
    </source>
</evidence>
<evidence type="ECO:0000256" key="2">
    <source>
        <dbReference type="ARBA" id="ARBA00023125"/>
    </source>
</evidence>
<keyword evidence="2 4" id="KW-0238">DNA-binding</keyword>
<dbReference type="CDD" id="cd00383">
    <property type="entry name" value="trans_reg_C"/>
    <property type="match status" value="1"/>
</dbReference>
<dbReference type="RefSeq" id="WP_338448655.1">
    <property type="nucleotide sequence ID" value="NZ_CP137640.1"/>
</dbReference>
<dbReference type="InterPro" id="IPR036388">
    <property type="entry name" value="WH-like_DNA-bd_sf"/>
</dbReference>
<reference evidence="7 8" key="1">
    <citation type="submission" date="2023-10" db="EMBL/GenBank/DDBJ databases">
        <title>Niallia locisalis sp.nov. isolated from a salt pond sample.</title>
        <authorList>
            <person name="Li X.-J."/>
            <person name="Dong L."/>
        </authorList>
    </citation>
    <scope>NUCLEOTIDE SEQUENCE [LARGE SCALE GENOMIC DNA]</scope>
    <source>
        <strain evidence="7 8">DSM 29761</strain>
    </source>
</reference>
<dbReference type="Proteomes" id="UP001357223">
    <property type="component" value="Chromosome"/>
</dbReference>
<dbReference type="InterPro" id="IPR001867">
    <property type="entry name" value="OmpR/PhoB-type_DNA-bd"/>
</dbReference>
<evidence type="ECO:0000313" key="8">
    <source>
        <dbReference type="Proteomes" id="UP001357223"/>
    </source>
</evidence>
<keyword evidence="1" id="KW-0805">Transcription regulation</keyword>
<protein>
    <submittedName>
        <fullName evidence="7">FHA domain-containing protein</fullName>
    </submittedName>
</protein>
<accession>A0ABZ2C8K7</accession>
<dbReference type="CDD" id="cd00060">
    <property type="entry name" value="FHA"/>
    <property type="match status" value="1"/>
</dbReference>
<dbReference type="PROSITE" id="PS51755">
    <property type="entry name" value="OMPR_PHOB"/>
    <property type="match status" value="1"/>
</dbReference>
<dbReference type="Pfam" id="PF00498">
    <property type="entry name" value="FHA"/>
    <property type="match status" value="1"/>
</dbReference>
<keyword evidence="8" id="KW-1185">Reference proteome</keyword>
<organism evidence="7 8">
    <name type="scientific">Niallia oryzisoli</name>
    <dbReference type="NCBI Taxonomy" id="1737571"/>
    <lineage>
        <taxon>Bacteria</taxon>
        <taxon>Bacillati</taxon>
        <taxon>Bacillota</taxon>
        <taxon>Bacilli</taxon>
        <taxon>Bacillales</taxon>
        <taxon>Bacillaceae</taxon>
        <taxon>Niallia</taxon>
    </lineage>
</organism>
<dbReference type="SUPFAM" id="SSF49879">
    <property type="entry name" value="SMAD/FHA domain"/>
    <property type="match status" value="1"/>
</dbReference>